<evidence type="ECO:0000313" key="2">
    <source>
        <dbReference type="EMBL" id="RYR57730.1"/>
    </source>
</evidence>
<evidence type="ECO:0000259" key="1">
    <source>
        <dbReference type="Pfam" id="PF03101"/>
    </source>
</evidence>
<dbReference type="EMBL" id="SDMP01000005">
    <property type="protein sequence ID" value="RYR57730.1"/>
    <property type="molecule type" value="Genomic_DNA"/>
</dbReference>
<accession>A0A445D3Z7</accession>
<dbReference type="Pfam" id="PF03101">
    <property type="entry name" value="FAR1"/>
    <property type="match status" value="1"/>
</dbReference>
<dbReference type="Proteomes" id="UP000289738">
    <property type="component" value="Chromosome A05"/>
</dbReference>
<dbReference type="AlphaFoldDB" id="A0A445D3Z7"/>
<sequence length="513" mass="58728">MAFVIDLNTQPSLEEIHSFDTHIDMDDTNICNSSSNDMDDTNICNSSSNSATETECTTEVIIHPTISDEEIPKVGMLFGTLEEARQFYYNYANKVGFEPHIRNTNFDKNGRTPINQSIQCNRDGYRTKKNLVTQRSNTVSSVHCKARIYVKLDKELGKWRLSKVELAHTHRCDPSLSWMFKKNRELSMHVKDVIERNDQAGIRPSKTFQALADEAGGRSNLKFLEKDNHLKVLGMTSLKSTPFMTTTSLLFQYEYTNCIFRDFQAEFVKKCDYNLSPRVVKDNQYFYEVTQQKINVYRKHTHIRSSHDSRRFDESMNIFRGLCVDFYNVAQDFVHDKEEADILRSAFASAKVALSKHRAKHSESMRTSECLDGLNVLQSPPHVVPRGRPSFKRLEADVDRKIKNGTKKRRASCKHTKEVAAVEGDKHSNKATERRITASKHPKDFAPLEEDCFTDNTVSCIHEHFPNATNTQMDSLSSVGFTTLLNSFQNRCIHESIYHMGYDFGCVASQSSS</sequence>
<comment type="caution">
    <text evidence="2">The sequence shown here is derived from an EMBL/GenBank/DDBJ whole genome shotgun (WGS) entry which is preliminary data.</text>
</comment>
<dbReference type="PANTHER" id="PTHR46328">
    <property type="entry name" value="FAR-RED IMPAIRED RESPONSIVE (FAR1) FAMILY PROTEIN-RELATED"/>
    <property type="match status" value="1"/>
</dbReference>
<reference evidence="2 3" key="1">
    <citation type="submission" date="2019-01" db="EMBL/GenBank/DDBJ databases">
        <title>Sequencing of cultivated peanut Arachis hypogaea provides insights into genome evolution and oil improvement.</title>
        <authorList>
            <person name="Chen X."/>
        </authorList>
    </citation>
    <scope>NUCLEOTIDE SEQUENCE [LARGE SCALE GENOMIC DNA]</scope>
    <source>
        <strain evidence="3">cv. Fuhuasheng</strain>
        <tissue evidence="2">Leaves</tissue>
    </source>
</reference>
<organism evidence="2 3">
    <name type="scientific">Arachis hypogaea</name>
    <name type="common">Peanut</name>
    <dbReference type="NCBI Taxonomy" id="3818"/>
    <lineage>
        <taxon>Eukaryota</taxon>
        <taxon>Viridiplantae</taxon>
        <taxon>Streptophyta</taxon>
        <taxon>Embryophyta</taxon>
        <taxon>Tracheophyta</taxon>
        <taxon>Spermatophyta</taxon>
        <taxon>Magnoliopsida</taxon>
        <taxon>eudicotyledons</taxon>
        <taxon>Gunneridae</taxon>
        <taxon>Pentapetalae</taxon>
        <taxon>rosids</taxon>
        <taxon>fabids</taxon>
        <taxon>Fabales</taxon>
        <taxon>Fabaceae</taxon>
        <taxon>Papilionoideae</taxon>
        <taxon>50 kb inversion clade</taxon>
        <taxon>dalbergioids sensu lato</taxon>
        <taxon>Dalbergieae</taxon>
        <taxon>Pterocarpus clade</taxon>
        <taxon>Arachis</taxon>
    </lineage>
</organism>
<evidence type="ECO:0000313" key="3">
    <source>
        <dbReference type="Proteomes" id="UP000289738"/>
    </source>
</evidence>
<keyword evidence="3" id="KW-1185">Reference proteome</keyword>
<proteinExistence type="predicted"/>
<protein>
    <recommendedName>
        <fullName evidence="1">FAR1 domain-containing protein</fullName>
    </recommendedName>
</protein>
<dbReference type="InterPro" id="IPR004330">
    <property type="entry name" value="FAR1_DNA_bnd_dom"/>
</dbReference>
<feature type="domain" description="FAR1" evidence="1">
    <location>
        <begin position="86"/>
        <end position="173"/>
    </location>
</feature>
<name>A0A445D3Z7_ARAHY</name>
<dbReference type="PANTHER" id="PTHR46328:SF35">
    <property type="entry name" value="PROTEIN FAR1-RELATED SEQUENCE 5-LIKE"/>
    <property type="match status" value="1"/>
</dbReference>
<gene>
    <name evidence="2" type="ORF">Ahy_A05g023435</name>
</gene>